<dbReference type="Proteomes" id="UP000529843">
    <property type="component" value="Unassembled WGS sequence"/>
</dbReference>
<accession>A0A7K4NPW0</accession>
<dbReference type="EMBL" id="JACAST010000069">
    <property type="protein sequence ID" value="NWK02700.1"/>
    <property type="molecule type" value="Genomic_DNA"/>
</dbReference>
<proteinExistence type="predicted"/>
<comment type="caution">
    <text evidence="1">The sequence shown here is derived from an EMBL/GenBank/DDBJ whole genome shotgun (WGS) entry which is preliminary data.</text>
</comment>
<reference evidence="1 2" key="1">
    <citation type="journal article" date="2019" name="Environ. Microbiol.">
        <title>Genomics insights into ecotype formation of ammonia-oxidizing archaea in the deep ocean.</title>
        <authorList>
            <person name="Wang Y."/>
            <person name="Huang J.M."/>
            <person name="Cui G.J."/>
            <person name="Nunoura T."/>
            <person name="Takaki Y."/>
            <person name="Li W.L."/>
            <person name="Li J."/>
            <person name="Gao Z.M."/>
            <person name="Takai K."/>
            <person name="Zhang A.Q."/>
            <person name="Stepanauskas R."/>
        </authorList>
    </citation>
    <scope>NUCLEOTIDE SEQUENCE [LARGE SCALE GENOMIC DNA]</scope>
    <source>
        <strain evidence="1 2">N8</strain>
    </source>
</reference>
<protein>
    <submittedName>
        <fullName evidence="1">Uncharacterized protein</fullName>
    </submittedName>
</protein>
<name>A0A7K4NPW0_9ARCH</name>
<gene>
    <name evidence="1" type="ORF">HX804_05335</name>
</gene>
<sequence>MKKIIEKIKKILSRKKLTKQERLIKKFEHLGIDSRSEEGKQLQILFEKTRTRKSNRINPELRKLKKSMEKGYMPPEDYALRKNSKKILD</sequence>
<evidence type="ECO:0000313" key="2">
    <source>
        <dbReference type="Proteomes" id="UP000529843"/>
    </source>
</evidence>
<organism evidence="1 2">
    <name type="scientific">Marine Group I thaumarchaeote</name>
    <dbReference type="NCBI Taxonomy" id="2511932"/>
    <lineage>
        <taxon>Archaea</taxon>
        <taxon>Nitrososphaerota</taxon>
        <taxon>Marine Group I</taxon>
    </lineage>
</organism>
<dbReference type="AlphaFoldDB" id="A0A7K4NPW0"/>
<evidence type="ECO:0000313" key="1">
    <source>
        <dbReference type="EMBL" id="NWK02700.1"/>
    </source>
</evidence>